<evidence type="ECO:0000313" key="6">
    <source>
        <dbReference type="EMBL" id="POS72770.1"/>
    </source>
</evidence>
<sequence length="485" mass="52585">MAPTTQSTDLVTPNRNANAIDSAAANNIPDPEWRAEKNEKDAHDIATSTSKSRDESTLMTLPVPAEPEQPPSDVESGGSTTKVQPGPPPDGGLQAWLQVLVAHLVIFNTWGYINSFGVFQTYYLSTLDQSPSQISWIGSVQVFLLFFIGTFSGRATDAGYFRHTFVIGTVLIILGVFMTSICTEYWQLFLAQGVCTGIGNGLLFCPTLAILPTYFNKKRAMAVGLAASGTTTGGMIIPGIFEALLPRVGFGWTLRVLGFIMLVFQVLCFVLSRTRVPPRTVGPLVEFSAFTELPYLFFAIGVFFCFWGIYPAYYYIGEYASSVMGFSQGDSINLLIIMNGIGIVGRLLPPYLSDRWTGPTNMMIPFVVLSAVSLYCWAAIYTPGGLWAFSTIYGLFSSGVNSLFPTALSALTTDMTKMGVRMGMVYTVISFATLTGTPIAGALISANGGHYLRMEMFAASLLMIGGLFLVAARISRTGLKLKARM</sequence>
<feature type="transmembrane region" description="Helical" evidence="4">
    <location>
        <begin position="165"/>
        <end position="186"/>
    </location>
</feature>
<feature type="domain" description="Major facilitator superfamily (MFS) profile" evidence="5">
    <location>
        <begin position="95"/>
        <end position="477"/>
    </location>
</feature>
<evidence type="ECO:0000256" key="1">
    <source>
        <dbReference type="ARBA" id="ARBA00004141"/>
    </source>
</evidence>
<dbReference type="GO" id="GO:0016020">
    <property type="term" value="C:membrane"/>
    <property type="evidence" value="ECO:0007669"/>
    <property type="project" value="UniProtKB-SubCell"/>
</dbReference>
<keyword evidence="4" id="KW-1133">Transmembrane helix</keyword>
<dbReference type="AlphaFoldDB" id="A0A2P5HR75"/>
<dbReference type="PROSITE" id="PS50850">
    <property type="entry name" value="MFS"/>
    <property type="match status" value="1"/>
</dbReference>
<dbReference type="InterPro" id="IPR020846">
    <property type="entry name" value="MFS_dom"/>
</dbReference>
<keyword evidence="4" id="KW-0472">Membrane</keyword>
<comment type="similarity">
    <text evidence="2">Belongs to the major facilitator superfamily. Monocarboxylate porter (TC 2.A.1.13) family.</text>
</comment>
<evidence type="ECO:0000259" key="5">
    <source>
        <dbReference type="PROSITE" id="PS50850"/>
    </source>
</evidence>
<dbReference type="GO" id="GO:0022857">
    <property type="term" value="F:transmembrane transporter activity"/>
    <property type="evidence" value="ECO:0007669"/>
    <property type="project" value="InterPro"/>
</dbReference>
<comment type="caution">
    <text evidence="6">The sequence shown here is derived from an EMBL/GenBank/DDBJ whole genome shotgun (WGS) entry which is preliminary data.</text>
</comment>
<feature type="transmembrane region" description="Helical" evidence="4">
    <location>
        <begin position="95"/>
        <end position="113"/>
    </location>
</feature>
<evidence type="ECO:0000256" key="3">
    <source>
        <dbReference type="SAM" id="MobiDB-lite"/>
    </source>
</evidence>
<accession>A0A2P5HR75</accession>
<comment type="subcellular location">
    <subcellularLocation>
        <location evidence="1">Membrane</location>
        <topology evidence="1">Multi-pass membrane protein</topology>
    </subcellularLocation>
</comment>
<dbReference type="InterPro" id="IPR011701">
    <property type="entry name" value="MFS"/>
</dbReference>
<feature type="transmembrane region" description="Helical" evidence="4">
    <location>
        <begin position="360"/>
        <end position="380"/>
    </location>
</feature>
<feature type="transmembrane region" description="Helical" evidence="4">
    <location>
        <begin position="222"/>
        <end position="241"/>
    </location>
</feature>
<feature type="transmembrane region" description="Helical" evidence="4">
    <location>
        <begin position="331"/>
        <end position="348"/>
    </location>
</feature>
<dbReference type="Gene3D" id="1.20.1250.20">
    <property type="entry name" value="MFS general substrate transporter like domains"/>
    <property type="match status" value="2"/>
</dbReference>
<name>A0A2P5HR75_DIAHE</name>
<gene>
    <name evidence="6" type="ORF">DHEL01_v208839</name>
</gene>
<evidence type="ECO:0000256" key="2">
    <source>
        <dbReference type="ARBA" id="ARBA00006727"/>
    </source>
</evidence>
<feature type="compositionally biased region" description="Low complexity" evidence="3">
    <location>
        <begin position="14"/>
        <end position="27"/>
    </location>
</feature>
<feature type="transmembrane region" description="Helical" evidence="4">
    <location>
        <begin position="293"/>
        <end position="316"/>
    </location>
</feature>
<evidence type="ECO:0000313" key="7">
    <source>
        <dbReference type="Proteomes" id="UP000094444"/>
    </source>
</evidence>
<proteinExistence type="inferred from homology"/>
<dbReference type="SUPFAM" id="SSF103473">
    <property type="entry name" value="MFS general substrate transporter"/>
    <property type="match status" value="1"/>
</dbReference>
<feature type="transmembrane region" description="Helical" evidence="4">
    <location>
        <begin position="133"/>
        <end position="153"/>
    </location>
</feature>
<dbReference type="EMBL" id="MAVT02000930">
    <property type="protein sequence ID" value="POS72770.1"/>
    <property type="molecule type" value="Genomic_DNA"/>
</dbReference>
<feature type="transmembrane region" description="Helical" evidence="4">
    <location>
        <begin position="423"/>
        <end position="444"/>
    </location>
</feature>
<dbReference type="PANTHER" id="PTHR11360:SF130">
    <property type="entry name" value="MAJOR FACILITATOR SUPERFAMILY (MFS) PROFILE DOMAIN-CONTAINING PROTEIN-RELATED"/>
    <property type="match status" value="1"/>
</dbReference>
<dbReference type="InParanoid" id="A0A2P5HR75"/>
<feature type="transmembrane region" description="Helical" evidence="4">
    <location>
        <begin position="456"/>
        <end position="475"/>
    </location>
</feature>
<organism evidence="6 7">
    <name type="scientific">Diaporthe helianthi</name>
    <dbReference type="NCBI Taxonomy" id="158607"/>
    <lineage>
        <taxon>Eukaryota</taxon>
        <taxon>Fungi</taxon>
        <taxon>Dikarya</taxon>
        <taxon>Ascomycota</taxon>
        <taxon>Pezizomycotina</taxon>
        <taxon>Sordariomycetes</taxon>
        <taxon>Sordariomycetidae</taxon>
        <taxon>Diaporthales</taxon>
        <taxon>Diaporthaceae</taxon>
        <taxon>Diaporthe</taxon>
    </lineage>
</organism>
<reference evidence="6" key="1">
    <citation type="submission" date="2017-09" db="EMBL/GenBank/DDBJ databases">
        <title>Polyketide synthases of a Diaporthe helianthi virulent isolate.</title>
        <authorList>
            <person name="Baroncelli R."/>
        </authorList>
    </citation>
    <scope>NUCLEOTIDE SEQUENCE [LARGE SCALE GENOMIC DNA]</scope>
    <source>
        <strain evidence="6">7/96</strain>
    </source>
</reference>
<feature type="transmembrane region" description="Helical" evidence="4">
    <location>
        <begin position="198"/>
        <end position="215"/>
    </location>
</feature>
<dbReference type="PANTHER" id="PTHR11360">
    <property type="entry name" value="MONOCARBOXYLATE TRANSPORTER"/>
    <property type="match status" value="1"/>
</dbReference>
<dbReference type="Proteomes" id="UP000094444">
    <property type="component" value="Unassembled WGS sequence"/>
</dbReference>
<keyword evidence="7" id="KW-1185">Reference proteome</keyword>
<dbReference type="CDD" id="cd17352">
    <property type="entry name" value="MFS_MCT_SLC16"/>
    <property type="match status" value="1"/>
</dbReference>
<feature type="compositionally biased region" description="Basic and acidic residues" evidence="3">
    <location>
        <begin position="31"/>
        <end position="44"/>
    </location>
</feature>
<feature type="region of interest" description="Disordered" evidence="3">
    <location>
        <begin position="1"/>
        <end position="88"/>
    </location>
</feature>
<dbReference type="InterPro" id="IPR050327">
    <property type="entry name" value="Proton-linked_MCT"/>
</dbReference>
<dbReference type="OrthoDB" id="6499973at2759"/>
<protein>
    <submittedName>
        <fullName evidence="6">Major facilitator superfamily transporter</fullName>
    </submittedName>
</protein>
<feature type="transmembrane region" description="Helical" evidence="4">
    <location>
        <begin position="253"/>
        <end position="272"/>
    </location>
</feature>
<keyword evidence="4" id="KW-0812">Transmembrane</keyword>
<evidence type="ECO:0000256" key="4">
    <source>
        <dbReference type="SAM" id="Phobius"/>
    </source>
</evidence>
<dbReference type="Pfam" id="PF07690">
    <property type="entry name" value="MFS_1"/>
    <property type="match status" value="1"/>
</dbReference>
<dbReference type="InterPro" id="IPR036259">
    <property type="entry name" value="MFS_trans_sf"/>
</dbReference>
<feature type="compositionally biased region" description="Polar residues" evidence="3">
    <location>
        <begin position="1"/>
        <end position="13"/>
    </location>
</feature>
<feature type="transmembrane region" description="Helical" evidence="4">
    <location>
        <begin position="386"/>
        <end position="411"/>
    </location>
</feature>